<protein>
    <submittedName>
        <fullName evidence="3">Integrase</fullName>
    </submittedName>
</protein>
<name>A0AAD1AEC2_9MICO</name>
<evidence type="ECO:0000256" key="1">
    <source>
        <dbReference type="ARBA" id="ARBA00023172"/>
    </source>
</evidence>
<dbReference type="GO" id="GO:0015074">
    <property type="term" value="P:DNA integration"/>
    <property type="evidence" value="ECO:0007669"/>
    <property type="project" value="InterPro"/>
</dbReference>
<dbReference type="InterPro" id="IPR011010">
    <property type="entry name" value="DNA_brk_join_enz"/>
</dbReference>
<accession>A0AAD1AEC2</accession>
<evidence type="ECO:0000313" key="3">
    <source>
        <dbReference type="EMBL" id="AZZ54641.1"/>
    </source>
</evidence>
<dbReference type="Proteomes" id="UP000283946">
    <property type="component" value="Chromosome"/>
</dbReference>
<dbReference type="SUPFAM" id="SSF56349">
    <property type="entry name" value="DNA breaking-rejoining enzymes"/>
    <property type="match status" value="1"/>
</dbReference>
<dbReference type="AlphaFoldDB" id="A0AAD1AEC2"/>
<reference evidence="3 4" key="1">
    <citation type="submission" date="2018-03" db="EMBL/GenBank/DDBJ databases">
        <title>Bacteriophage NCPPB3778 and a type I-E CRISPR drive the evolution of the US Biological Select Agent, Rathayibacter toxicus.</title>
        <authorList>
            <person name="Davis E.W.II."/>
            <person name="Tabima J.F."/>
            <person name="Weisberg A.J."/>
            <person name="Dantas Lopes L."/>
            <person name="Wiseman M.S."/>
            <person name="Wiseman M.S."/>
            <person name="Pupko T."/>
            <person name="Belcher M.S."/>
            <person name="Sechler A.J."/>
            <person name="Tancos M.A."/>
            <person name="Schroeder B.K."/>
            <person name="Murray T.D."/>
            <person name="Luster D.G."/>
            <person name="Schneider W.L."/>
            <person name="Rogers E."/>
            <person name="Andreote F.D."/>
            <person name="Grunwald N.J."/>
            <person name="Putnam M.L."/>
            <person name="Chang J.H."/>
        </authorList>
    </citation>
    <scope>NUCLEOTIDE SEQUENCE [LARGE SCALE GENOMIC DNA]</scope>
    <source>
        <strain evidence="3 4">NCCPB 2253</strain>
    </source>
</reference>
<proteinExistence type="predicted"/>
<dbReference type="InterPro" id="IPR013762">
    <property type="entry name" value="Integrase-like_cat_sf"/>
</dbReference>
<dbReference type="GO" id="GO:0006310">
    <property type="term" value="P:DNA recombination"/>
    <property type="evidence" value="ECO:0007669"/>
    <property type="project" value="UniProtKB-KW"/>
</dbReference>
<organism evidence="3 4">
    <name type="scientific">Rathayibacter iranicus</name>
    <dbReference type="NCBI Taxonomy" id="59737"/>
    <lineage>
        <taxon>Bacteria</taxon>
        <taxon>Bacillati</taxon>
        <taxon>Actinomycetota</taxon>
        <taxon>Actinomycetes</taxon>
        <taxon>Micrococcales</taxon>
        <taxon>Microbacteriaceae</taxon>
        <taxon>Rathayibacter</taxon>
    </lineage>
</organism>
<dbReference type="KEGG" id="ria:C7V51_01135"/>
<keyword evidence="1" id="KW-0233">DNA recombination</keyword>
<dbReference type="Gene3D" id="1.10.443.10">
    <property type="entry name" value="Intergrase catalytic core"/>
    <property type="match status" value="1"/>
</dbReference>
<sequence length="81" mass="8601">MLSASSPNSLRPTAASPAIAAGVDVLVVPRMQGHSDVKMVLTVHGHLFRTGWTKQPDPMDSARTRAPTESPTDFFLTAAAK</sequence>
<dbReference type="GO" id="GO:0003677">
    <property type="term" value="F:DNA binding"/>
    <property type="evidence" value="ECO:0007669"/>
    <property type="project" value="InterPro"/>
</dbReference>
<gene>
    <name evidence="3" type="ORF">C7V51_01135</name>
</gene>
<evidence type="ECO:0000256" key="2">
    <source>
        <dbReference type="SAM" id="MobiDB-lite"/>
    </source>
</evidence>
<dbReference type="EMBL" id="CP028130">
    <property type="protein sequence ID" value="AZZ54641.1"/>
    <property type="molecule type" value="Genomic_DNA"/>
</dbReference>
<evidence type="ECO:0000313" key="4">
    <source>
        <dbReference type="Proteomes" id="UP000283946"/>
    </source>
</evidence>
<feature type="region of interest" description="Disordered" evidence="2">
    <location>
        <begin position="51"/>
        <end position="73"/>
    </location>
</feature>